<keyword evidence="2" id="KW-1185">Reference proteome</keyword>
<comment type="caution">
    <text evidence="1">The sequence shown here is derived from an EMBL/GenBank/DDBJ whole genome shotgun (WGS) entry which is preliminary data.</text>
</comment>
<dbReference type="OrthoDB" id="3988248at2"/>
<organism evidence="1 2">
    <name type="scientific">Jiangella rhizosphaerae</name>
    <dbReference type="NCBI Taxonomy" id="2293569"/>
    <lineage>
        <taxon>Bacteria</taxon>
        <taxon>Bacillati</taxon>
        <taxon>Actinomycetota</taxon>
        <taxon>Actinomycetes</taxon>
        <taxon>Jiangellales</taxon>
        <taxon>Jiangellaceae</taxon>
        <taxon>Jiangella</taxon>
    </lineage>
</organism>
<name>A0A418KM18_9ACTN</name>
<proteinExistence type="predicted"/>
<reference evidence="1 2" key="1">
    <citation type="submission" date="2018-09" db="EMBL/GenBank/DDBJ databases">
        <title>Isolation, diversity and antifungal activity of actinobacteria from wheat.</title>
        <authorList>
            <person name="Han C."/>
        </authorList>
    </citation>
    <scope>NUCLEOTIDE SEQUENCE [LARGE SCALE GENOMIC DNA]</scope>
    <source>
        <strain evidence="1 2">NEAU-YY265</strain>
    </source>
</reference>
<sequence>MRVGLGLIVPAEARSLFRRALEGLDGVRVRWGVYNDEASIRSTVEQVLPDCDALCFAGPLSLERALPVIPEDMPYADVVPTPLDISLSFLRARALGMELTPASIDSVPEHLVVDLLAELGLARDSVAVLPFDGRTGPEEIAEFHRRQQSAIGARYALTARNSVFHLLDGTLGAPVVRVLSTASTITATVRELSLRAVSIRKEDLHLSAAIFRAEPSPDDAVPDAAERIAAVLQSTMGWKDAWIDVRSGTEVLVLGHKKLMRDMTHQWRSLDLLDQLGDVVRGRVVAGFGLGESTRSCVHYATLAAERAHHAGVSCAFLLTEQGVVLGPLLDTGERPTRYRFKSDDAALERLSRQTGLGVATLTQLIELDRRLDGASISAEDLGTSLNLTATSGRRILRALRQDGLAAAVGSSQPSTRGRPKHLYRLRFSEFLRDETSSRHDSADIGDERTGT</sequence>
<gene>
    <name evidence="1" type="ORF">DY240_20290</name>
</gene>
<dbReference type="EMBL" id="QUAL01000184">
    <property type="protein sequence ID" value="RIQ19008.1"/>
    <property type="molecule type" value="Genomic_DNA"/>
</dbReference>
<evidence type="ECO:0000313" key="2">
    <source>
        <dbReference type="Proteomes" id="UP000284057"/>
    </source>
</evidence>
<accession>A0A418KM18</accession>
<dbReference type="AlphaFoldDB" id="A0A418KM18"/>
<evidence type="ECO:0000313" key="1">
    <source>
        <dbReference type="EMBL" id="RIQ19008.1"/>
    </source>
</evidence>
<evidence type="ECO:0008006" key="3">
    <source>
        <dbReference type="Google" id="ProtNLM"/>
    </source>
</evidence>
<dbReference type="Proteomes" id="UP000284057">
    <property type="component" value="Unassembled WGS sequence"/>
</dbReference>
<protein>
    <recommendedName>
        <fullName evidence="3">Transcriptional regulator</fullName>
    </recommendedName>
</protein>
<dbReference type="RefSeq" id="WP_119661666.1">
    <property type="nucleotide sequence ID" value="NZ_QUAL01000184.1"/>
</dbReference>